<evidence type="ECO:0000313" key="2">
    <source>
        <dbReference type="Proteomes" id="UP000034588"/>
    </source>
</evidence>
<proteinExistence type="predicted"/>
<accession>A0A0G1W2N9</accession>
<dbReference type="AlphaFoldDB" id="A0A0G1W2N9"/>
<organism evidence="1 2">
    <name type="scientific">Candidatus Gottesmanbacteria bacterium GW2011_GWB1_49_7</name>
    <dbReference type="NCBI Taxonomy" id="1618448"/>
    <lineage>
        <taxon>Bacteria</taxon>
        <taxon>Candidatus Gottesmaniibacteriota</taxon>
    </lineage>
</organism>
<protein>
    <submittedName>
        <fullName evidence="1">Uncharacterized protein</fullName>
    </submittedName>
</protein>
<dbReference type="Proteomes" id="UP000034588">
    <property type="component" value="Unassembled WGS sequence"/>
</dbReference>
<reference evidence="1 2" key="1">
    <citation type="journal article" date="2015" name="Nature">
        <title>rRNA introns, odd ribosomes, and small enigmatic genomes across a large radiation of phyla.</title>
        <authorList>
            <person name="Brown C.T."/>
            <person name="Hug L.A."/>
            <person name="Thomas B.C."/>
            <person name="Sharon I."/>
            <person name="Castelle C.J."/>
            <person name="Singh A."/>
            <person name="Wilkins M.J."/>
            <person name="Williams K.H."/>
            <person name="Banfield J.F."/>
        </authorList>
    </citation>
    <scope>NUCLEOTIDE SEQUENCE [LARGE SCALE GENOMIC DNA]</scope>
</reference>
<evidence type="ECO:0000313" key="1">
    <source>
        <dbReference type="EMBL" id="KKW12983.1"/>
    </source>
</evidence>
<sequence>MNTVPDHLEGKAREAAQVIIDCVLIQNSQAQLSESVFLSPEFNHTGYGNNAVLVVLHEEGPHRPFFLYNNPRLIEMYEALTEELALVSLWCEQCTDWCSAIYTMDK</sequence>
<dbReference type="EMBL" id="LCQD01000006">
    <property type="protein sequence ID" value="KKW12983.1"/>
    <property type="molecule type" value="Genomic_DNA"/>
</dbReference>
<gene>
    <name evidence="1" type="ORF">UY48_C0006G0036</name>
</gene>
<comment type="caution">
    <text evidence="1">The sequence shown here is derived from an EMBL/GenBank/DDBJ whole genome shotgun (WGS) entry which is preliminary data.</text>
</comment>
<name>A0A0G1W2N9_9BACT</name>